<reference evidence="1 2" key="1">
    <citation type="submission" date="2011-11" db="EMBL/GenBank/DDBJ databases">
        <title>Complete sequence of Granulicella mallensis MP5ACTX8.</title>
        <authorList>
            <consortium name="US DOE Joint Genome Institute"/>
            <person name="Lucas S."/>
            <person name="Copeland A."/>
            <person name="Lapidus A."/>
            <person name="Cheng J.-F."/>
            <person name="Goodwin L."/>
            <person name="Pitluck S."/>
            <person name="Peters L."/>
            <person name="Lu M."/>
            <person name="Detter J.C."/>
            <person name="Han C."/>
            <person name="Tapia R."/>
            <person name="Land M."/>
            <person name="Hauser L."/>
            <person name="Kyrpides N."/>
            <person name="Ivanova N."/>
            <person name="Mikhailova N."/>
            <person name="Pagani I."/>
            <person name="Rawat S."/>
            <person name="Mannisto M."/>
            <person name="Haggblom M."/>
            <person name="Woyke T."/>
        </authorList>
    </citation>
    <scope>NUCLEOTIDE SEQUENCE [LARGE SCALE GENOMIC DNA]</scope>
    <source>
        <strain evidence="2">ATCC BAA-1857 / DSM 23137 / MP5ACTX8</strain>
    </source>
</reference>
<gene>
    <name evidence="1" type="ordered locus">AciX8_0828</name>
</gene>
<dbReference type="STRING" id="682795.AciX8_0828"/>
<dbReference type="EMBL" id="CP003130">
    <property type="protein sequence ID" value="AEU35177.1"/>
    <property type="molecule type" value="Genomic_DNA"/>
</dbReference>
<dbReference type="HOGENOM" id="CLU_3200389_0_0_0"/>
<dbReference type="Proteomes" id="UP000007113">
    <property type="component" value="Chromosome"/>
</dbReference>
<name>G8NSS8_GRAMM</name>
<organism evidence="1 2">
    <name type="scientific">Granulicella mallensis (strain ATCC BAA-1857 / DSM 23137 / MP5ACTX8)</name>
    <dbReference type="NCBI Taxonomy" id="682795"/>
    <lineage>
        <taxon>Bacteria</taxon>
        <taxon>Pseudomonadati</taxon>
        <taxon>Acidobacteriota</taxon>
        <taxon>Terriglobia</taxon>
        <taxon>Terriglobales</taxon>
        <taxon>Acidobacteriaceae</taxon>
        <taxon>Granulicella</taxon>
    </lineage>
</organism>
<evidence type="ECO:0000313" key="2">
    <source>
        <dbReference type="Proteomes" id="UP000007113"/>
    </source>
</evidence>
<keyword evidence="2" id="KW-1185">Reference proteome</keyword>
<protein>
    <submittedName>
        <fullName evidence="1">Uncharacterized protein</fullName>
    </submittedName>
</protein>
<sequence>METLGVLRLRVPKRRDASLRMTILWETQNKNYTCDDPDSFWKRDL</sequence>
<dbReference type="KEGG" id="gma:AciX8_0828"/>
<accession>G8NSS8</accession>
<proteinExistence type="predicted"/>
<dbReference type="AlphaFoldDB" id="G8NSS8"/>
<evidence type="ECO:0000313" key="1">
    <source>
        <dbReference type="EMBL" id="AEU35177.1"/>
    </source>
</evidence>